<dbReference type="Proteomes" id="UP001163324">
    <property type="component" value="Chromosome 5"/>
</dbReference>
<gene>
    <name evidence="1" type="ORF">N3K66_005743</name>
</gene>
<accession>A0ACC0V0M5</accession>
<dbReference type="EMBL" id="CM047944">
    <property type="protein sequence ID" value="KAI9899282.1"/>
    <property type="molecule type" value="Genomic_DNA"/>
</dbReference>
<protein>
    <submittedName>
        <fullName evidence="1">Uncharacterized protein</fullName>
    </submittedName>
</protein>
<evidence type="ECO:0000313" key="1">
    <source>
        <dbReference type="EMBL" id="KAI9899282.1"/>
    </source>
</evidence>
<proteinExistence type="predicted"/>
<evidence type="ECO:0000313" key="2">
    <source>
        <dbReference type="Proteomes" id="UP001163324"/>
    </source>
</evidence>
<name>A0ACC0V0M5_9HYPO</name>
<organism evidence="1 2">
    <name type="scientific">Trichothecium roseum</name>
    <dbReference type="NCBI Taxonomy" id="47278"/>
    <lineage>
        <taxon>Eukaryota</taxon>
        <taxon>Fungi</taxon>
        <taxon>Dikarya</taxon>
        <taxon>Ascomycota</taxon>
        <taxon>Pezizomycotina</taxon>
        <taxon>Sordariomycetes</taxon>
        <taxon>Hypocreomycetidae</taxon>
        <taxon>Hypocreales</taxon>
        <taxon>Hypocreales incertae sedis</taxon>
        <taxon>Trichothecium</taxon>
    </lineage>
</organism>
<reference evidence="1" key="1">
    <citation type="submission" date="2022-10" db="EMBL/GenBank/DDBJ databases">
        <title>Complete Genome of Trichothecium roseum strain YXFP-22015, a Plant Pathogen Isolated from Citrus.</title>
        <authorList>
            <person name="Wang Y."/>
            <person name="Zhu L."/>
        </authorList>
    </citation>
    <scope>NUCLEOTIDE SEQUENCE</scope>
    <source>
        <strain evidence="1">YXFP-22015</strain>
    </source>
</reference>
<keyword evidence="2" id="KW-1185">Reference proteome</keyword>
<sequence length="620" mass="67802">MRRSPLSLGLFGLAVARPSTPLDSEASAQHHMKRSCSVQDSKDSSECVSFSGAFFNGSSPSTKVAADVQVLEDAFHALAIMQTKYFDIDYGTWTTAIDWTSAFVGTAATGMLATLSTSLTEYDLGGVADFKAIETVVSTYYAQVIMSYFNQDILSIKGQAYDDMLWVVLQWLEGIQLVGTHSTLHYPGKSLDNATTTQGLTEALETLPWHGSSWVPSFAHRSRIFWNIATQGWSTDQCHGGMTWNPKLETYKNTITNQLYISGSVSMYRNFPGDNFTAPWLSGAAFPERDPAHLAAAVDGYKWLQGVNMTNEQGLYVDGYHIDSSIPGNVECDVRDEMVYTYNQAVVLSGLRNLWAVNGEASYLEDGHALIQTAISATGWDLEKQAPSDDIGSLPPGELPPWRGLGRAGIMEEQCDASGECSQDAQTFKGIYFHHLLAFCSTFDPPYDEESSGISADEYERVTSAHDEACKAYVPWLGYNAQAALQTRNADGLFGAWWGAPLYGGASTTKKNDGIDEKQNATDYRNEGTPSNELWGTGDSWMPGGVQVQDVSEVDLVAADVLIGDGQETLHDLSAFATREHHRRADDPNDRGRGRTVETQAGGLTLLRAYWELSQLLSAA</sequence>
<comment type="caution">
    <text evidence="1">The sequence shown here is derived from an EMBL/GenBank/DDBJ whole genome shotgun (WGS) entry which is preliminary data.</text>
</comment>